<name>A0A7D9EQH2_PARCT</name>
<dbReference type="AlphaFoldDB" id="A0A7D9EQH2"/>
<keyword evidence="2" id="KW-1185">Reference proteome</keyword>
<accession>A0A7D9EQH2</accession>
<evidence type="ECO:0000313" key="2">
    <source>
        <dbReference type="Proteomes" id="UP001152795"/>
    </source>
</evidence>
<protein>
    <submittedName>
        <fullName evidence="1">Uncharacterized protein</fullName>
    </submittedName>
</protein>
<comment type="caution">
    <text evidence="1">The sequence shown here is derived from an EMBL/GenBank/DDBJ whole genome shotgun (WGS) entry which is preliminary data.</text>
</comment>
<proteinExistence type="predicted"/>
<dbReference type="EMBL" id="CACRXK020008713">
    <property type="protein sequence ID" value="CAB4015432.1"/>
    <property type="molecule type" value="Genomic_DNA"/>
</dbReference>
<evidence type="ECO:0000313" key="1">
    <source>
        <dbReference type="EMBL" id="CAB4015432.1"/>
    </source>
</evidence>
<reference evidence="1" key="1">
    <citation type="submission" date="2020-04" db="EMBL/GenBank/DDBJ databases">
        <authorList>
            <person name="Alioto T."/>
            <person name="Alioto T."/>
            <person name="Gomez Garrido J."/>
        </authorList>
    </citation>
    <scope>NUCLEOTIDE SEQUENCE</scope>
    <source>
        <strain evidence="1">A484AB</strain>
    </source>
</reference>
<dbReference type="OrthoDB" id="5984990at2759"/>
<sequence>MWKISNMATFRGMHAFSRKACKIFDFKPNGNVLKSRSQLAQILGSSVRANGSVSIVSVSPKTRQLLNTINRSNKWNTSLFENITRSSSSVVCLLSNGNTSLLATLCSALDELSTEGDEDSTNRKKRIYLAGRLNDDP</sequence>
<gene>
    <name evidence="1" type="ORF">PACLA_8A042144</name>
</gene>
<dbReference type="Proteomes" id="UP001152795">
    <property type="component" value="Unassembled WGS sequence"/>
</dbReference>
<organism evidence="1 2">
    <name type="scientific">Paramuricea clavata</name>
    <name type="common">Red gorgonian</name>
    <name type="synonym">Violescent sea-whip</name>
    <dbReference type="NCBI Taxonomy" id="317549"/>
    <lineage>
        <taxon>Eukaryota</taxon>
        <taxon>Metazoa</taxon>
        <taxon>Cnidaria</taxon>
        <taxon>Anthozoa</taxon>
        <taxon>Octocorallia</taxon>
        <taxon>Malacalcyonacea</taxon>
        <taxon>Plexauridae</taxon>
        <taxon>Paramuricea</taxon>
    </lineage>
</organism>